<proteinExistence type="predicted"/>
<protein>
    <submittedName>
        <fullName evidence="2">Uncharacterized protein</fullName>
    </submittedName>
</protein>
<evidence type="ECO:0000313" key="2">
    <source>
        <dbReference type="EMBL" id="KAF2261545.1"/>
    </source>
</evidence>
<organism evidence="2 3">
    <name type="scientific">Lojkania enalia</name>
    <dbReference type="NCBI Taxonomy" id="147567"/>
    <lineage>
        <taxon>Eukaryota</taxon>
        <taxon>Fungi</taxon>
        <taxon>Dikarya</taxon>
        <taxon>Ascomycota</taxon>
        <taxon>Pezizomycotina</taxon>
        <taxon>Dothideomycetes</taxon>
        <taxon>Pleosporomycetidae</taxon>
        <taxon>Pleosporales</taxon>
        <taxon>Pleosporales incertae sedis</taxon>
        <taxon>Lojkania</taxon>
    </lineage>
</organism>
<accession>A0A9P4K4U1</accession>
<name>A0A9P4K4U1_9PLEO</name>
<feature type="compositionally biased region" description="Basic residues" evidence="1">
    <location>
        <begin position="219"/>
        <end position="229"/>
    </location>
</feature>
<keyword evidence="3" id="KW-1185">Reference proteome</keyword>
<feature type="region of interest" description="Disordered" evidence="1">
    <location>
        <begin position="213"/>
        <end position="236"/>
    </location>
</feature>
<gene>
    <name evidence="2" type="ORF">CC78DRAFT_619390</name>
</gene>
<comment type="caution">
    <text evidence="2">The sequence shown here is derived from an EMBL/GenBank/DDBJ whole genome shotgun (WGS) entry which is preliminary data.</text>
</comment>
<dbReference type="EMBL" id="ML986656">
    <property type="protein sequence ID" value="KAF2261545.1"/>
    <property type="molecule type" value="Genomic_DNA"/>
</dbReference>
<dbReference type="Proteomes" id="UP000800093">
    <property type="component" value="Unassembled WGS sequence"/>
</dbReference>
<evidence type="ECO:0000256" key="1">
    <source>
        <dbReference type="SAM" id="MobiDB-lite"/>
    </source>
</evidence>
<dbReference type="AlphaFoldDB" id="A0A9P4K4U1"/>
<evidence type="ECO:0000313" key="3">
    <source>
        <dbReference type="Proteomes" id="UP000800093"/>
    </source>
</evidence>
<sequence>MGRFRSMASDKIALSFGGGMGYSKSKRFPAVLNSRDMSWLGASLDLRICSWLLALAFGEILAKIERPEQRLAQYHPVHEPLVHATTTLEDPQDRGRAELPRSYAVVVTLLDAPLYSTESPHVVAPRNIEILAGNDGVEVPRGDIYSVVAEWPSAGNYLRARAQHGANTLVVVGIWTSLSIPIIHRTRPPGRLSWCYCRMTLHCALANRATTAVGGAHRGERHRQGRRPLSKASRDTSIGRACPFNFQRRQAYDACSLAEMSHRSTAPTGSLDYSRVAS</sequence>
<reference evidence="3" key="1">
    <citation type="journal article" date="2020" name="Stud. Mycol.">
        <title>101 Dothideomycetes genomes: A test case for predicting lifestyles and emergence of pathogens.</title>
        <authorList>
            <person name="Haridas S."/>
            <person name="Albert R."/>
            <person name="Binder M."/>
            <person name="Bloem J."/>
            <person name="LaButti K."/>
            <person name="Salamov A."/>
            <person name="Andreopoulos B."/>
            <person name="Baker S."/>
            <person name="Barry K."/>
            <person name="Bills G."/>
            <person name="Bluhm B."/>
            <person name="Cannon C."/>
            <person name="Castanera R."/>
            <person name="Culley D."/>
            <person name="Daum C."/>
            <person name="Ezra D."/>
            <person name="Gonzalez J."/>
            <person name="Henrissat B."/>
            <person name="Kuo A."/>
            <person name="Liang C."/>
            <person name="Lipzen A."/>
            <person name="Lutzoni F."/>
            <person name="Magnuson J."/>
            <person name="Mondo S."/>
            <person name="Nolan M."/>
            <person name="Ohm R."/>
            <person name="Pangilinan J."/>
            <person name="Park H.-J."/>
            <person name="Ramirez L."/>
            <person name="Alfaro M."/>
            <person name="Sun H."/>
            <person name="Tritt A."/>
            <person name="Yoshinaga Y."/>
            <person name="Zwiers L.-H."/>
            <person name="Turgeon B."/>
            <person name="Goodwin S."/>
            <person name="Spatafora J."/>
            <person name="Crous P."/>
            <person name="Grigoriev I."/>
        </authorList>
    </citation>
    <scope>NUCLEOTIDE SEQUENCE [LARGE SCALE GENOMIC DNA]</scope>
    <source>
        <strain evidence="3">CBS 304.66</strain>
    </source>
</reference>